<dbReference type="InterPro" id="IPR002109">
    <property type="entry name" value="Glutaredoxin"/>
</dbReference>
<accession>A0AAV7E9A5</accession>
<evidence type="ECO:0000313" key="9">
    <source>
        <dbReference type="Proteomes" id="UP000825729"/>
    </source>
</evidence>
<dbReference type="EMBL" id="JAINDJ010000006">
    <property type="protein sequence ID" value="KAG9444361.1"/>
    <property type="molecule type" value="Genomic_DNA"/>
</dbReference>
<evidence type="ECO:0000256" key="2">
    <source>
        <dbReference type="ARBA" id="ARBA00022714"/>
    </source>
</evidence>
<gene>
    <name evidence="8" type="ORF">H6P81_015701</name>
</gene>
<dbReference type="GO" id="GO:0051537">
    <property type="term" value="F:2 iron, 2 sulfur cluster binding"/>
    <property type="evidence" value="ECO:0007669"/>
    <property type="project" value="UniProtKB-KW"/>
</dbReference>
<dbReference type="InterPro" id="IPR004480">
    <property type="entry name" value="Monothiol_GRX-rel"/>
</dbReference>
<evidence type="ECO:0000256" key="1">
    <source>
        <dbReference type="ARBA" id="ARBA00008983"/>
    </source>
</evidence>
<dbReference type="GO" id="GO:0005759">
    <property type="term" value="C:mitochondrial matrix"/>
    <property type="evidence" value="ECO:0007669"/>
    <property type="project" value="TreeGrafter"/>
</dbReference>
<name>A0AAV7E9A5_ARIFI</name>
<feature type="domain" description="Glutaredoxin" evidence="7">
    <location>
        <begin position="68"/>
        <end position="132"/>
    </location>
</feature>
<reference evidence="8 9" key="1">
    <citation type="submission" date="2021-07" db="EMBL/GenBank/DDBJ databases">
        <title>The Aristolochia fimbriata genome: insights into angiosperm evolution, floral development and chemical biosynthesis.</title>
        <authorList>
            <person name="Jiao Y."/>
        </authorList>
    </citation>
    <scope>NUCLEOTIDE SEQUENCE [LARGE SCALE GENOMIC DNA]</scope>
    <source>
        <strain evidence="8">IBCAS-2021</strain>
        <tissue evidence="8">Leaf</tissue>
    </source>
</reference>
<organism evidence="8 9">
    <name type="scientific">Aristolochia fimbriata</name>
    <name type="common">White veined hardy Dutchman's pipe vine</name>
    <dbReference type="NCBI Taxonomy" id="158543"/>
    <lineage>
        <taxon>Eukaryota</taxon>
        <taxon>Viridiplantae</taxon>
        <taxon>Streptophyta</taxon>
        <taxon>Embryophyta</taxon>
        <taxon>Tracheophyta</taxon>
        <taxon>Spermatophyta</taxon>
        <taxon>Magnoliopsida</taxon>
        <taxon>Magnoliidae</taxon>
        <taxon>Piperales</taxon>
        <taxon>Aristolochiaceae</taxon>
        <taxon>Aristolochia</taxon>
    </lineage>
</organism>
<evidence type="ECO:0000256" key="6">
    <source>
        <dbReference type="ARBA" id="ARBA00023284"/>
    </source>
</evidence>
<dbReference type="PANTHER" id="PTHR10293:SF16">
    <property type="entry name" value="GLUTAREDOXIN-RELATED PROTEIN 5, MITOCHONDRIAL"/>
    <property type="match status" value="1"/>
</dbReference>
<comment type="caution">
    <text evidence="8">The sequence shown here is derived from an EMBL/GenBank/DDBJ whole genome shotgun (WGS) entry which is preliminary data.</text>
</comment>
<evidence type="ECO:0000256" key="3">
    <source>
        <dbReference type="ARBA" id="ARBA00022723"/>
    </source>
</evidence>
<dbReference type="GO" id="GO:0046872">
    <property type="term" value="F:metal ion binding"/>
    <property type="evidence" value="ECO:0007669"/>
    <property type="project" value="UniProtKB-KW"/>
</dbReference>
<protein>
    <recommendedName>
        <fullName evidence="7">Glutaredoxin domain-containing protein</fullName>
    </recommendedName>
</protein>
<dbReference type="AlphaFoldDB" id="A0AAV7E9A5"/>
<evidence type="ECO:0000256" key="5">
    <source>
        <dbReference type="ARBA" id="ARBA00023014"/>
    </source>
</evidence>
<keyword evidence="3" id="KW-0479">Metal-binding</keyword>
<dbReference type="CDD" id="cd03028">
    <property type="entry name" value="GRX_PICOT_like"/>
    <property type="match status" value="1"/>
</dbReference>
<keyword evidence="9" id="KW-1185">Reference proteome</keyword>
<dbReference type="PROSITE" id="PS51354">
    <property type="entry name" value="GLUTAREDOXIN_2"/>
    <property type="match status" value="1"/>
</dbReference>
<dbReference type="Gene3D" id="3.40.30.10">
    <property type="entry name" value="Glutaredoxin"/>
    <property type="match status" value="1"/>
</dbReference>
<proteinExistence type="inferred from homology"/>
<keyword evidence="5" id="KW-0411">Iron-sulfur</keyword>
<dbReference type="Pfam" id="PF00462">
    <property type="entry name" value="Glutaredoxin"/>
    <property type="match status" value="1"/>
</dbReference>
<evidence type="ECO:0000256" key="4">
    <source>
        <dbReference type="ARBA" id="ARBA00023004"/>
    </source>
</evidence>
<dbReference type="PANTHER" id="PTHR10293">
    <property type="entry name" value="GLUTAREDOXIN FAMILY MEMBER"/>
    <property type="match status" value="1"/>
</dbReference>
<dbReference type="InterPro" id="IPR036249">
    <property type="entry name" value="Thioredoxin-like_sf"/>
</dbReference>
<dbReference type="SUPFAM" id="SSF52833">
    <property type="entry name" value="Thioredoxin-like"/>
    <property type="match status" value="1"/>
</dbReference>
<dbReference type="InterPro" id="IPR033658">
    <property type="entry name" value="GRX_PICOT-like"/>
</dbReference>
<comment type="similarity">
    <text evidence="1">Belongs to the glutaredoxin family. CGFS subfamily.</text>
</comment>
<evidence type="ECO:0000313" key="8">
    <source>
        <dbReference type="EMBL" id="KAG9444361.1"/>
    </source>
</evidence>
<dbReference type="Proteomes" id="UP000825729">
    <property type="component" value="Unassembled WGS sequence"/>
</dbReference>
<keyword evidence="2" id="KW-0001">2Fe-2S</keyword>
<keyword evidence="6" id="KW-0676">Redox-active center</keyword>
<evidence type="ECO:0000259" key="7">
    <source>
        <dbReference type="Pfam" id="PF00462"/>
    </source>
</evidence>
<sequence>MDFSLSNLILRRVGVSRATCKFRKMHGLKCSTLGYSEMRNDIQQRDRPACSGLTAKDTIEKDVRKNPILIYMKGLPDTPRCGFSSLAVRVCRHYGVPFTARNVLEDPEIKKAVKKFSNWPTFPQIFIDGVFVGGSDIFIQLHLTGKLRLKLKEMGLLPDNSEDP</sequence>
<keyword evidence="4" id="KW-0408">Iron</keyword>